<name>A0AA40GEP4_9HYME</name>
<dbReference type="Proteomes" id="UP001177670">
    <property type="component" value="Unassembled WGS sequence"/>
</dbReference>
<evidence type="ECO:0000256" key="2">
    <source>
        <dbReference type="SAM" id="Phobius"/>
    </source>
</evidence>
<accession>A0AA40GEP4</accession>
<feature type="region of interest" description="Disordered" evidence="1">
    <location>
        <begin position="39"/>
        <end position="62"/>
    </location>
</feature>
<keyword evidence="2" id="KW-0812">Transmembrane</keyword>
<sequence length="79" mass="8731">MERRNVILTAIFGTVGGLAILVVFGMAAWLYLRAKKSKQQDNDLEPQNEHGDSFNDGKPIKRNGLLTLKTPLISTKSFG</sequence>
<feature type="compositionally biased region" description="Basic and acidic residues" evidence="1">
    <location>
        <begin position="47"/>
        <end position="59"/>
    </location>
</feature>
<dbReference type="EMBL" id="JAHYIQ010000001">
    <property type="protein sequence ID" value="KAK1136448.1"/>
    <property type="molecule type" value="Genomic_DNA"/>
</dbReference>
<evidence type="ECO:0000256" key="1">
    <source>
        <dbReference type="SAM" id="MobiDB-lite"/>
    </source>
</evidence>
<evidence type="ECO:0000313" key="3">
    <source>
        <dbReference type="EMBL" id="KAK1136448.1"/>
    </source>
</evidence>
<keyword evidence="2" id="KW-0472">Membrane</keyword>
<proteinExistence type="predicted"/>
<dbReference type="AlphaFoldDB" id="A0AA40GEP4"/>
<comment type="caution">
    <text evidence="3">The sequence shown here is derived from an EMBL/GenBank/DDBJ whole genome shotgun (WGS) entry which is preliminary data.</text>
</comment>
<keyword evidence="2" id="KW-1133">Transmembrane helix</keyword>
<keyword evidence="4" id="KW-1185">Reference proteome</keyword>
<evidence type="ECO:0000313" key="4">
    <source>
        <dbReference type="Proteomes" id="UP001177670"/>
    </source>
</evidence>
<reference evidence="3" key="1">
    <citation type="submission" date="2021-10" db="EMBL/GenBank/DDBJ databases">
        <title>Melipona bicolor Genome sequencing and assembly.</title>
        <authorList>
            <person name="Araujo N.S."/>
            <person name="Arias M.C."/>
        </authorList>
    </citation>
    <scope>NUCLEOTIDE SEQUENCE</scope>
    <source>
        <strain evidence="3">USP_2M_L1-L4_2017</strain>
        <tissue evidence="3">Whole body</tissue>
    </source>
</reference>
<gene>
    <name evidence="3" type="ORF">K0M31_000999</name>
</gene>
<protein>
    <submittedName>
        <fullName evidence="3">Uncharacterized protein</fullName>
    </submittedName>
</protein>
<feature type="transmembrane region" description="Helical" evidence="2">
    <location>
        <begin position="6"/>
        <end position="32"/>
    </location>
</feature>
<organism evidence="3 4">
    <name type="scientific">Melipona bicolor</name>
    <dbReference type="NCBI Taxonomy" id="60889"/>
    <lineage>
        <taxon>Eukaryota</taxon>
        <taxon>Metazoa</taxon>
        <taxon>Ecdysozoa</taxon>
        <taxon>Arthropoda</taxon>
        <taxon>Hexapoda</taxon>
        <taxon>Insecta</taxon>
        <taxon>Pterygota</taxon>
        <taxon>Neoptera</taxon>
        <taxon>Endopterygota</taxon>
        <taxon>Hymenoptera</taxon>
        <taxon>Apocrita</taxon>
        <taxon>Aculeata</taxon>
        <taxon>Apoidea</taxon>
        <taxon>Anthophila</taxon>
        <taxon>Apidae</taxon>
        <taxon>Melipona</taxon>
    </lineage>
</organism>